<feature type="chain" id="PRO_5008749726" description="Fam-a protein" evidence="1">
    <location>
        <begin position="26"/>
        <end position="130"/>
    </location>
</feature>
<sequence length="130" mass="15134">MSKGYIKIIFSLLISSVYMSNKTFAAEANSDIEALRKFARPPNIRSIFPNDYSEGAIEEQSFNSCVYPQEIEIAEKVMNEAERLLQYHAESTDDYKLYHKFSKDSIAYYKKHGNTLIFKFNHKIKYPDKA</sequence>
<gene>
    <name evidence="2" type="ORF">PBNK65NY_000515100</name>
</gene>
<reference evidence="2" key="1">
    <citation type="submission" date="2016-08" db="EMBL/GenBank/DDBJ databases">
        <authorList>
            <consortium name="Pathogen Informatics"/>
        </authorList>
    </citation>
    <scope>NUCLEOTIDE SEQUENCE</scope>
    <source>
        <strain evidence="2">NK65 ny</strain>
    </source>
</reference>
<protein>
    <recommendedName>
        <fullName evidence="3">Fam-a protein</fullName>
    </recommendedName>
</protein>
<dbReference type="EMBL" id="FMIE01000255">
    <property type="protein sequence ID" value="SCL87311.1"/>
    <property type="molecule type" value="Genomic_DNA"/>
</dbReference>
<accession>A0A1C6WH79</accession>
<organism evidence="2">
    <name type="scientific">Plasmodium berghei</name>
    <dbReference type="NCBI Taxonomy" id="5821"/>
    <lineage>
        <taxon>Eukaryota</taxon>
        <taxon>Sar</taxon>
        <taxon>Alveolata</taxon>
        <taxon>Apicomplexa</taxon>
        <taxon>Aconoidasida</taxon>
        <taxon>Haemosporida</taxon>
        <taxon>Plasmodiidae</taxon>
        <taxon>Plasmodium</taxon>
        <taxon>Plasmodium (Vinckeia)</taxon>
    </lineage>
</organism>
<feature type="signal peptide" evidence="1">
    <location>
        <begin position="1"/>
        <end position="25"/>
    </location>
</feature>
<dbReference type="AlphaFoldDB" id="A0A1C6WH79"/>
<proteinExistence type="predicted"/>
<evidence type="ECO:0000256" key="1">
    <source>
        <dbReference type="SAM" id="SignalP"/>
    </source>
</evidence>
<dbReference type="Proteomes" id="UP000516480">
    <property type="component" value="Unassembled WGS sequence"/>
</dbReference>
<dbReference type="VEuPathDB" id="PlasmoDB:PBANKA_1000051"/>
<evidence type="ECO:0008006" key="3">
    <source>
        <dbReference type="Google" id="ProtNLM"/>
    </source>
</evidence>
<name>A0A1C6WH79_PLABE</name>
<keyword evidence="1" id="KW-0732">Signal</keyword>
<evidence type="ECO:0000313" key="2">
    <source>
        <dbReference type="EMBL" id="SCL87311.1"/>
    </source>
</evidence>
<comment type="caution">
    <text evidence="2">The sequence shown here is derived from an EMBL/GenBank/DDBJ whole genome shotgun (WGS) entry which is preliminary data.</text>
</comment>